<dbReference type="PANTHER" id="PTHR42849">
    <property type="entry name" value="N-ACETYLNEURAMINATE LYASE"/>
    <property type="match status" value="1"/>
</dbReference>
<dbReference type="GO" id="GO:0019262">
    <property type="term" value="P:N-acetylneuraminate catabolic process"/>
    <property type="evidence" value="ECO:0007669"/>
    <property type="project" value="TreeGrafter"/>
</dbReference>
<dbReference type="EMBL" id="CP032485">
    <property type="protein sequence ID" value="QDH24567.1"/>
    <property type="molecule type" value="Genomic_DNA"/>
</dbReference>
<keyword evidence="1 2" id="KW-0456">Lyase</keyword>
<organism evidence="5 6">
    <name type="scientific">Neokomagataea tanensis</name>
    <dbReference type="NCBI Taxonomy" id="661191"/>
    <lineage>
        <taxon>Bacteria</taxon>
        <taxon>Pseudomonadati</taxon>
        <taxon>Pseudomonadota</taxon>
        <taxon>Alphaproteobacteria</taxon>
        <taxon>Acetobacterales</taxon>
        <taxon>Acetobacteraceae</taxon>
        <taxon>Neokomagataea</taxon>
    </lineage>
</organism>
<dbReference type="SMART" id="SM01130">
    <property type="entry name" value="DHDPS"/>
    <property type="match status" value="1"/>
</dbReference>
<gene>
    <name evidence="5" type="ORF">D5366_04170</name>
</gene>
<dbReference type="KEGG" id="ntn:D5366_04170"/>
<dbReference type="Proteomes" id="UP000317214">
    <property type="component" value="Chromosome"/>
</dbReference>
<proteinExistence type="inferred from homology"/>
<keyword evidence="6" id="KW-1185">Reference proteome</keyword>
<evidence type="ECO:0000256" key="2">
    <source>
        <dbReference type="PIRNR" id="PIRNR001365"/>
    </source>
</evidence>
<dbReference type="InterPro" id="IPR002220">
    <property type="entry name" value="DapA-like"/>
</dbReference>
<dbReference type="CDD" id="cd00408">
    <property type="entry name" value="DHDPS-like"/>
    <property type="match status" value="1"/>
</dbReference>
<feature type="active site" description="Proton donor/acceptor" evidence="3">
    <location>
        <position position="139"/>
    </location>
</feature>
<dbReference type="Pfam" id="PF00701">
    <property type="entry name" value="DHDPS"/>
    <property type="match status" value="1"/>
</dbReference>
<dbReference type="AlphaFoldDB" id="A0A4Y6V7S0"/>
<comment type="similarity">
    <text evidence="2">Belongs to the DapA family.</text>
</comment>
<accession>A0A4Y6V7S0</accession>
<dbReference type="OrthoDB" id="9782828at2"/>
<dbReference type="Gene3D" id="3.20.20.70">
    <property type="entry name" value="Aldolase class I"/>
    <property type="match status" value="1"/>
</dbReference>
<feature type="binding site" evidence="4">
    <location>
        <position position="51"/>
    </location>
    <ligand>
        <name>pyruvate</name>
        <dbReference type="ChEBI" id="CHEBI:15361"/>
    </ligand>
</feature>
<dbReference type="PRINTS" id="PR00146">
    <property type="entry name" value="DHPICSNTHASE"/>
</dbReference>
<dbReference type="PANTHER" id="PTHR42849:SF1">
    <property type="entry name" value="N-ACETYLNEURAMINATE LYASE"/>
    <property type="match status" value="1"/>
</dbReference>
<dbReference type="GO" id="GO:0008747">
    <property type="term" value="F:N-acetylneuraminate lyase activity"/>
    <property type="evidence" value="ECO:0007669"/>
    <property type="project" value="TreeGrafter"/>
</dbReference>
<evidence type="ECO:0000313" key="5">
    <source>
        <dbReference type="EMBL" id="QDH24567.1"/>
    </source>
</evidence>
<dbReference type="InterPro" id="IPR013785">
    <property type="entry name" value="Aldolase_TIM"/>
</dbReference>
<evidence type="ECO:0000256" key="3">
    <source>
        <dbReference type="PIRSR" id="PIRSR001365-1"/>
    </source>
</evidence>
<name>A0A4Y6V7S0_9PROT</name>
<dbReference type="SUPFAM" id="SSF51569">
    <property type="entry name" value="Aldolase"/>
    <property type="match status" value="1"/>
</dbReference>
<reference evidence="5 6" key="1">
    <citation type="submission" date="2018-09" db="EMBL/GenBank/DDBJ databases">
        <title>The complete genome sequence of Neokomagataea tanensis NBRC 106556(T).</title>
        <authorList>
            <person name="Chua K.-O."/>
            <person name="See-Too W.-S."/>
            <person name="Hong K.-W."/>
            <person name="Yin W.-F."/>
            <person name="Chan K.-G."/>
        </authorList>
    </citation>
    <scope>NUCLEOTIDE SEQUENCE [LARGE SCALE GENOMIC DNA]</scope>
    <source>
        <strain evidence="6">AH13 \ NBRC 106556</strain>
    </source>
</reference>
<evidence type="ECO:0000313" key="6">
    <source>
        <dbReference type="Proteomes" id="UP000317214"/>
    </source>
</evidence>
<evidence type="ECO:0000256" key="1">
    <source>
        <dbReference type="ARBA" id="ARBA00023239"/>
    </source>
</evidence>
<dbReference type="GO" id="GO:0005829">
    <property type="term" value="C:cytosol"/>
    <property type="evidence" value="ECO:0007669"/>
    <property type="project" value="TreeGrafter"/>
</dbReference>
<feature type="active site" description="Schiff-base intermediate with substrate" evidence="3">
    <location>
        <position position="168"/>
    </location>
</feature>
<sequence>MRFIMELNGIVSAVITPFSSDGESVNEAELRAIVESGVLSGLGGFVPCGGTGEFATLSFDERQKVTEICIEQAAGRSAVMAQVGACSTREAIAHAKHAQAAGADAMMLATPYYEGISFEGVRRFYHDIAAAVSLPICIYNFPPSMGVAYDPDRVAQLMEEIPSVKYIKDSSGDFGLLNALVTGSTGVKVFAGEDILIVPSFTQGCAGVINGSANFIAPACVKMFDAAKKGDFETLRSVWDSVNPLVRAVISDHYNGGVKAAVAALGFATGPIRKPYDELPAERFALIQDIISKMDPSLLNRTKQSLI</sequence>
<feature type="binding site" evidence="4">
    <location>
        <position position="209"/>
    </location>
    <ligand>
        <name>pyruvate</name>
        <dbReference type="ChEBI" id="CHEBI:15361"/>
    </ligand>
</feature>
<protein>
    <submittedName>
        <fullName evidence="5">Dihydrodipicolinate synthase family protein</fullName>
    </submittedName>
</protein>
<dbReference type="PIRSF" id="PIRSF001365">
    <property type="entry name" value="DHDPS"/>
    <property type="match status" value="1"/>
</dbReference>
<evidence type="ECO:0000256" key="4">
    <source>
        <dbReference type="PIRSR" id="PIRSR001365-2"/>
    </source>
</evidence>